<keyword evidence="2" id="KW-1133">Transmembrane helix</keyword>
<reference evidence="3 4" key="1">
    <citation type="journal article" date="2019" name="Emerg. Microbes Infect.">
        <title>Comprehensive subspecies identification of 175 nontuberculous mycobacteria species based on 7547 genomic profiles.</title>
        <authorList>
            <person name="Matsumoto Y."/>
            <person name="Kinjo T."/>
            <person name="Motooka D."/>
            <person name="Nabeya D."/>
            <person name="Jung N."/>
            <person name="Uechi K."/>
            <person name="Horii T."/>
            <person name="Iida T."/>
            <person name="Fujita J."/>
            <person name="Nakamura S."/>
        </authorList>
    </citation>
    <scope>NUCLEOTIDE SEQUENCE [LARGE SCALE GENOMIC DNA]</scope>
    <source>
        <strain evidence="3 4">JCM 14233</strain>
    </source>
</reference>
<feature type="transmembrane region" description="Helical" evidence="2">
    <location>
        <begin position="129"/>
        <end position="157"/>
    </location>
</feature>
<dbReference type="EMBL" id="AP022575">
    <property type="protein sequence ID" value="BBX72530.1"/>
    <property type="molecule type" value="Genomic_DNA"/>
</dbReference>
<organism evidence="3 4">
    <name type="scientific">Mycobacterium shinjukuense</name>
    <dbReference type="NCBI Taxonomy" id="398694"/>
    <lineage>
        <taxon>Bacteria</taxon>
        <taxon>Bacillati</taxon>
        <taxon>Actinomycetota</taxon>
        <taxon>Actinomycetes</taxon>
        <taxon>Mycobacteriales</taxon>
        <taxon>Mycobacteriaceae</taxon>
        <taxon>Mycobacterium</taxon>
    </lineage>
</organism>
<feature type="compositionally biased region" description="Low complexity" evidence="1">
    <location>
        <begin position="35"/>
        <end position="48"/>
    </location>
</feature>
<keyword evidence="4" id="KW-1185">Reference proteome</keyword>
<dbReference type="Proteomes" id="UP000467236">
    <property type="component" value="Chromosome"/>
</dbReference>
<evidence type="ECO:0000256" key="1">
    <source>
        <dbReference type="SAM" id="MobiDB-lite"/>
    </source>
</evidence>
<dbReference type="OrthoDB" id="4462868at2"/>
<name>A0A7I7MKZ6_9MYCO</name>
<dbReference type="InterPro" id="IPR025241">
    <property type="entry name" value="DUF4190"/>
</dbReference>
<gene>
    <name evidence="3" type="ORF">MSHI_04360</name>
</gene>
<feature type="transmembrane region" description="Helical" evidence="2">
    <location>
        <begin position="169"/>
        <end position="194"/>
    </location>
</feature>
<dbReference type="Pfam" id="PF13828">
    <property type="entry name" value="DUF4190"/>
    <property type="match status" value="1"/>
</dbReference>
<keyword evidence="2" id="KW-0472">Membrane</keyword>
<dbReference type="AlphaFoldDB" id="A0A7I7MKZ6"/>
<dbReference type="RefSeq" id="WP_083047652.1">
    <property type="nucleotide sequence ID" value="NZ_AP022575.1"/>
</dbReference>
<protein>
    <submittedName>
        <fullName evidence="3">Uncharacterized protein</fullName>
    </submittedName>
</protein>
<proteinExistence type="predicted"/>
<evidence type="ECO:0000256" key="2">
    <source>
        <dbReference type="SAM" id="Phobius"/>
    </source>
</evidence>
<feature type="region of interest" description="Disordered" evidence="1">
    <location>
        <begin position="1"/>
        <end position="53"/>
    </location>
</feature>
<keyword evidence="2" id="KW-0812">Transmembrane</keyword>
<dbReference type="KEGG" id="mshj:MSHI_04360"/>
<evidence type="ECO:0000313" key="4">
    <source>
        <dbReference type="Proteomes" id="UP000467236"/>
    </source>
</evidence>
<sequence>MTAPGDSVGEGAHRAPEGGAPPPPAGDRPPDQPVSDAPWASPAQWPAADYPPPAYQPPPAYPWGPPGFPPDYGGGYPPPIPPAGYPSPGYPPYGGYGPPAHPSGYPSGYYPPPDFLSGYRPANPGMNTLAVVSLVSACIGVFCCIGSIVAIVLGTIALNQVKQTREEGYGLAVAGIVIGVATLLVYLVVGIFAVPSR</sequence>
<evidence type="ECO:0000313" key="3">
    <source>
        <dbReference type="EMBL" id="BBX72530.1"/>
    </source>
</evidence>
<accession>A0A7I7MKZ6</accession>